<proteinExistence type="predicted"/>
<feature type="region of interest" description="Disordered" evidence="1">
    <location>
        <begin position="98"/>
        <end position="130"/>
    </location>
</feature>
<evidence type="ECO:0000256" key="2">
    <source>
        <dbReference type="SAM" id="SignalP"/>
    </source>
</evidence>
<feature type="chain" id="PRO_5008276730" evidence="2">
    <location>
        <begin position="28"/>
        <end position="251"/>
    </location>
</feature>
<sequence>MKFNKMPSLSWSIFAAVLLIFLGSVSNDLVSAVPVPVPADDQPSLRARDHYSIGFPEIACPTDTSTPVVIAVPTRVPFRFPPSQIGLPVETPVVFKRQDDDSHKTVPEGHATEPVEEEPESESESEFVDGVELSKRRAMPNSWIRWIGSGGFNQRRDLPSTPTTTTTTTTTTSELKSGSEPVFEKRDLPSSASITDITPEEESEFESEKGVELSKRRAILYGKVEYVGHPKYYTRETPLLDTTDATEALED</sequence>
<organism evidence="3 4">
    <name type="scientific">Linnemannia elongata AG-77</name>
    <dbReference type="NCBI Taxonomy" id="1314771"/>
    <lineage>
        <taxon>Eukaryota</taxon>
        <taxon>Fungi</taxon>
        <taxon>Fungi incertae sedis</taxon>
        <taxon>Mucoromycota</taxon>
        <taxon>Mortierellomycotina</taxon>
        <taxon>Mortierellomycetes</taxon>
        <taxon>Mortierellales</taxon>
        <taxon>Mortierellaceae</taxon>
        <taxon>Linnemannia</taxon>
    </lineage>
</organism>
<feature type="compositionally biased region" description="Basic and acidic residues" evidence="1">
    <location>
        <begin position="98"/>
        <end position="113"/>
    </location>
</feature>
<evidence type="ECO:0000313" key="3">
    <source>
        <dbReference type="EMBL" id="OAQ34852.1"/>
    </source>
</evidence>
<protein>
    <submittedName>
        <fullName evidence="3">Uncharacterized protein</fullName>
    </submittedName>
</protein>
<feature type="compositionally biased region" description="Acidic residues" evidence="1">
    <location>
        <begin position="114"/>
        <end position="129"/>
    </location>
</feature>
<reference evidence="3 4" key="1">
    <citation type="submission" date="2016-05" db="EMBL/GenBank/DDBJ databases">
        <title>Genome sequencing reveals origins of a unique bacterial endosymbiosis in the earliest lineages of terrestrial Fungi.</title>
        <authorList>
            <consortium name="DOE Joint Genome Institute"/>
            <person name="Uehling J."/>
            <person name="Gryganskyi A."/>
            <person name="Hameed K."/>
            <person name="Tschaplinski T."/>
            <person name="Misztal P."/>
            <person name="Wu S."/>
            <person name="Desiro A."/>
            <person name="Vande Pol N."/>
            <person name="Du Z.-Y."/>
            <person name="Zienkiewicz A."/>
            <person name="Zienkiewicz K."/>
            <person name="Morin E."/>
            <person name="Tisserant E."/>
            <person name="Splivallo R."/>
            <person name="Hainaut M."/>
            <person name="Henrissat B."/>
            <person name="Ohm R."/>
            <person name="Kuo A."/>
            <person name="Yan J."/>
            <person name="Lipzen A."/>
            <person name="Nolan M."/>
            <person name="Labutti K."/>
            <person name="Barry K."/>
            <person name="Goldstein A."/>
            <person name="Labbe J."/>
            <person name="Schadt C."/>
            <person name="Tuskan G."/>
            <person name="Grigoriev I."/>
            <person name="Martin F."/>
            <person name="Vilgalys R."/>
            <person name="Bonito G."/>
        </authorList>
    </citation>
    <scope>NUCLEOTIDE SEQUENCE [LARGE SCALE GENOMIC DNA]</scope>
    <source>
        <strain evidence="3 4">AG-77</strain>
    </source>
</reference>
<feature type="signal peptide" evidence="2">
    <location>
        <begin position="1"/>
        <end position="27"/>
    </location>
</feature>
<gene>
    <name evidence="3" type="ORF">K457DRAFT_899815</name>
</gene>
<accession>A0A197KAW6</accession>
<evidence type="ECO:0000256" key="1">
    <source>
        <dbReference type="SAM" id="MobiDB-lite"/>
    </source>
</evidence>
<dbReference type="AlphaFoldDB" id="A0A197KAW6"/>
<evidence type="ECO:0000313" key="4">
    <source>
        <dbReference type="Proteomes" id="UP000078512"/>
    </source>
</evidence>
<name>A0A197KAW6_9FUNG</name>
<dbReference type="OrthoDB" id="2426405at2759"/>
<dbReference type="Proteomes" id="UP000078512">
    <property type="component" value="Unassembled WGS sequence"/>
</dbReference>
<keyword evidence="4" id="KW-1185">Reference proteome</keyword>
<feature type="compositionally biased region" description="Low complexity" evidence="1">
    <location>
        <begin position="159"/>
        <end position="173"/>
    </location>
</feature>
<keyword evidence="2" id="KW-0732">Signal</keyword>
<dbReference type="EMBL" id="KV442016">
    <property type="protein sequence ID" value="OAQ34852.1"/>
    <property type="molecule type" value="Genomic_DNA"/>
</dbReference>
<feature type="region of interest" description="Disordered" evidence="1">
    <location>
        <begin position="154"/>
        <end position="210"/>
    </location>
</feature>